<dbReference type="SUPFAM" id="SSF51045">
    <property type="entry name" value="WW domain"/>
    <property type="match status" value="2"/>
</dbReference>
<dbReference type="OrthoDB" id="187617at2759"/>
<evidence type="ECO:0000313" key="3">
    <source>
        <dbReference type="EMBL" id="GBO41256.1"/>
    </source>
</evidence>
<evidence type="ECO:0000313" key="4">
    <source>
        <dbReference type="Proteomes" id="UP000499080"/>
    </source>
</evidence>
<dbReference type="FunFam" id="2.20.70.10:FF:000102">
    <property type="entry name" value="Pre-mRNA-processing factor 40 homolog B"/>
    <property type="match status" value="1"/>
</dbReference>
<accession>A0A4Y2WWR6</accession>
<protein>
    <submittedName>
        <fullName evidence="3">Pre-mRNA-processing factor 40 A</fullName>
    </submittedName>
</protein>
<organism evidence="3 4">
    <name type="scientific">Araneus ventricosus</name>
    <name type="common">Orbweaver spider</name>
    <name type="synonym">Epeira ventricosa</name>
    <dbReference type="NCBI Taxonomy" id="182803"/>
    <lineage>
        <taxon>Eukaryota</taxon>
        <taxon>Metazoa</taxon>
        <taxon>Ecdysozoa</taxon>
        <taxon>Arthropoda</taxon>
        <taxon>Chelicerata</taxon>
        <taxon>Arachnida</taxon>
        <taxon>Araneae</taxon>
        <taxon>Araneomorphae</taxon>
        <taxon>Entelegynae</taxon>
        <taxon>Araneoidea</taxon>
        <taxon>Araneidae</taxon>
        <taxon>Araneus</taxon>
    </lineage>
</organism>
<dbReference type="SMART" id="SM00456">
    <property type="entry name" value="WW"/>
    <property type="match status" value="2"/>
</dbReference>
<dbReference type="InterPro" id="IPR001202">
    <property type="entry name" value="WW_dom"/>
</dbReference>
<dbReference type="GO" id="GO:0003723">
    <property type="term" value="F:RNA binding"/>
    <property type="evidence" value="ECO:0007669"/>
    <property type="project" value="TreeGrafter"/>
</dbReference>
<dbReference type="InterPro" id="IPR039726">
    <property type="entry name" value="Prp40-like"/>
</dbReference>
<evidence type="ECO:0000259" key="2">
    <source>
        <dbReference type="PROSITE" id="PS50020"/>
    </source>
</evidence>
<sequence>TGTTIPTPSVISAPPSNTVITAPSSPSVNGVPKETQNESSATKQSEKKSNWTEHKAPDGRTYFYNHVSKQSSWEKPDELKSESELLLSQCPWKEYKSETGRTYYHNIQTKESRWTIPKELEDLKSKFMQNVLYYLYI</sequence>
<gene>
    <name evidence="3" type="primary">PRPF40A</name>
    <name evidence="3" type="ORF">AVEN_173212_1</name>
</gene>
<dbReference type="CDD" id="cd00201">
    <property type="entry name" value="WW"/>
    <property type="match status" value="2"/>
</dbReference>
<feature type="non-terminal residue" evidence="3">
    <location>
        <position position="1"/>
    </location>
</feature>
<feature type="domain" description="WW" evidence="2">
    <location>
        <begin position="91"/>
        <end position="119"/>
    </location>
</feature>
<dbReference type="EMBL" id="BGPR01066828">
    <property type="protein sequence ID" value="GBO41256.1"/>
    <property type="molecule type" value="Genomic_DNA"/>
</dbReference>
<dbReference type="FunFam" id="2.20.70.10:FF:000050">
    <property type="entry name" value="pre-mRNA-processing factor 40 homolog B isoform X1"/>
    <property type="match status" value="1"/>
</dbReference>
<feature type="region of interest" description="Disordered" evidence="1">
    <location>
        <begin position="1"/>
        <end position="55"/>
    </location>
</feature>
<dbReference type="Gene3D" id="2.20.70.10">
    <property type="match status" value="2"/>
</dbReference>
<name>A0A4Y2WWR6_ARAVE</name>
<dbReference type="Proteomes" id="UP000499080">
    <property type="component" value="Unassembled WGS sequence"/>
</dbReference>
<comment type="caution">
    <text evidence="3">The sequence shown here is derived from an EMBL/GenBank/DDBJ whole genome shotgun (WGS) entry which is preliminary data.</text>
</comment>
<dbReference type="PROSITE" id="PS01159">
    <property type="entry name" value="WW_DOMAIN_1"/>
    <property type="match status" value="2"/>
</dbReference>
<feature type="compositionally biased region" description="Basic and acidic residues" evidence="1">
    <location>
        <begin position="44"/>
        <end position="55"/>
    </location>
</feature>
<dbReference type="PANTHER" id="PTHR11864">
    <property type="entry name" value="PRE-MRNA-PROCESSING PROTEIN PRP40"/>
    <property type="match status" value="1"/>
</dbReference>
<dbReference type="PANTHER" id="PTHR11864:SF0">
    <property type="entry name" value="PRP40 PRE-MRNA PROCESSING FACTOR 40 HOMOLOG A (YEAST)"/>
    <property type="match status" value="1"/>
</dbReference>
<dbReference type="InterPro" id="IPR036020">
    <property type="entry name" value="WW_dom_sf"/>
</dbReference>
<reference evidence="3 4" key="1">
    <citation type="journal article" date="2019" name="Sci. Rep.">
        <title>Orb-weaving spider Araneus ventricosus genome elucidates the spidroin gene catalogue.</title>
        <authorList>
            <person name="Kono N."/>
            <person name="Nakamura H."/>
            <person name="Ohtoshi R."/>
            <person name="Moran D.A.P."/>
            <person name="Shinohara A."/>
            <person name="Yoshida Y."/>
            <person name="Fujiwara M."/>
            <person name="Mori M."/>
            <person name="Tomita M."/>
            <person name="Arakawa K."/>
        </authorList>
    </citation>
    <scope>NUCLEOTIDE SEQUENCE [LARGE SCALE GENOMIC DNA]</scope>
</reference>
<feature type="domain" description="WW" evidence="2">
    <location>
        <begin position="45"/>
        <end position="78"/>
    </location>
</feature>
<dbReference type="GO" id="GO:0045292">
    <property type="term" value="P:mRNA cis splicing, via spliceosome"/>
    <property type="evidence" value="ECO:0007669"/>
    <property type="project" value="InterPro"/>
</dbReference>
<dbReference type="GO" id="GO:0071004">
    <property type="term" value="C:U2-type prespliceosome"/>
    <property type="evidence" value="ECO:0007669"/>
    <property type="project" value="TreeGrafter"/>
</dbReference>
<feature type="compositionally biased region" description="Polar residues" evidence="1">
    <location>
        <begin position="1"/>
        <end position="28"/>
    </location>
</feature>
<evidence type="ECO:0000256" key="1">
    <source>
        <dbReference type="SAM" id="MobiDB-lite"/>
    </source>
</evidence>
<dbReference type="PROSITE" id="PS50020">
    <property type="entry name" value="WW_DOMAIN_2"/>
    <property type="match status" value="2"/>
</dbReference>
<proteinExistence type="predicted"/>
<keyword evidence="4" id="KW-1185">Reference proteome</keyword>
<dbReference type="AlphaFoldDB" id="A0A4Y2WWR6"/>
<dbReference type="GO" id="GO:0005685">
    <property type="term" value="C:U1 snRNP"/>
    <property type="evidence" value="ECO:0007669"/>
    <property type="project" value="TreeGrafter"/>
</dbReference>
<dbReference type="Pfam" id="PF00397">
    <property type="entry name" value="WW"/>
    <property type="match status" value="2"/>
</dbReference>